<feature type="non-terminal residue" evidence="1">
    <location>
        <position position="48"/>
    </location>
</feature>
<sequence length="48" mass="5217">MKTTAELSVTENSGVAFTPWVTLPGVYAPDVLHPLLPETLPIREKPTV</sequence>
<dbReference type="OrthoDB" id="6459070at2759"/>
<reference evidence="1 2" key="1">
    <citation type="journal article" date="2019" name="Sci. Rep.">
        <title>Orb-weaving spider Araneus ventricosus genome elucidates the spidroin gene catalogue.</title>
        <authorList>
            <person name="Kono N."/>
            <person name="Nakamura H."/>
            <person name="Ohtoshi R."/>
            <person name="Moran D.A.P."/>
            <person name="Shinohara A."/>
            <person name="Yoshida Y."/>
            <person name="Fujiwara M."/>
            <person name="Mori M."/>
            <person name="Tomita M."/>
            <person name="Arakawa K."/>
        </authorList>
    </citation>
    <scope>NUCLEOTIDE SEQUENCE [LARGE SCALE GENOMIC DNA]</scope>
</reference>
<organism evidence="1 2">
    <name type="scientific">Araneus ventricosus</name>
    <name type="common">Orbweaver spider</name>
    <name type="synonym">Epeira ventricosa</name>
    <dbReference type="NCBI Taxonomy" id="182803"/>
    <lineage>
        <taxon>Eukaryota</taxon>
        <taxon>Metazoa</taxon>
        <taxon>Ecdysozoa</taxon>
        <taxon>Arthropoda</taxon>
        <taxon>Chelicerata</taxon>
        <taxon>Arachnida</taxon>
        <taxon>Araneae</taxon>
        <taxon>Araneomorphae</taxon>
        <taxon>Entelegynae</taxon>
        <taxon>Araneoidea</taxon>
        <taxon>Araneidae</taxon>
        <taxon>Araneus</taxon>
    </lineage>
</organism>
<comment type="caution">
    <text evidence="1">The sequence shown here is derived from an EMBL/GenBank/DDBJ whole genome shotgun (WGS) entry which is preliminary data.</text>
</comment>
<dbReference type="AlphaFoldDB" id="A0A4Y2NRX6"/>
<evidence type="ECO:0000313" key="1">
    <source>
        <dbReference type="EMBL" id="GBN41462.1"/>
    </source>
</evidence>
<accession>A0A4Y2NRX6</accession>
<proteinExistence type="predicted"/>
<protein>
    <submittedName>
        <fullName evidence="1">Uncharacterized protein</fullName>
    </submittedName>
</protein>
<gene>
    <name evidence="1" type="ORF">AVEN_7780_1</name>
</gene>
<keyword evidence="2" id="KW-1185">Reference proteome</keyword>
<dbReference type="Proteomes" id="UP000499080">
    <property type="component" value="Unassembled WGS sequence"/>
</dbReference>
<dbReference type="EMBL" id="BGPR01288865">
    <property type="protein sequence ID" value="GBN41462.1"/>
    <property type="molecule type" value="Genomic_DNA"/>
</dbReference>
<evidence type="ECO:0000313" key="2">
    <source>
        <dbReference type="Proteomes" id="UP000499080"/>
    </source>
</evidence>
<name>A0A4Y2NRX6_ARAVE</name>